<dbReference type="InterPro" id="IPR009073">
    <property type="entry name" value="HscB_oligo_C"/>
</dbReference>
<dbReference type="NCBIfam" id="TIGR00714">
    <property type="entry name" value="hscB"/>
    <property type="match status" value="1"/>
</dbReference>
<dbReference type="InterPro" id="IPR001623">
    <property type="entry name" value="DnaJ_domain"/>
</dbReference>
<evidence type="ECO:0000256" key="6">
    <source>
        <dbReference type="ARBA" id="ARBA00022792"/>
    </source>
</evidence>
<dbReference type="Gene3D" id="1.10.287.110">
    <property type="entry name" value="DnaJ domain"/>
    <property type="match status" value="1"/>
</dbReference>
<dbReference type="EMBL" id="AP028214">
    <property type="protein sequence ID" value="BEI90555.1"/>
    <property type="molecule type" value="Genomic_DNA"/>
</dbReference>
<dbReference type="GO" id="GO:0051259">
    <property type="term" value="P:protein complex oligomerization"/>
    <property type="evidence" value="ECO:0007669"/>
    <property type="project" value="InterPro"/>
</dbReference>
<gene>
    <name evidence="14" type="primary">TIM17</name>
    <name evidence="14" type="ORF">CcaverHIS019_0306250</name>
</gene>
<evidence type="ECO:0000313" key="14">
    <source>
        <dbReference type="EMBL" id="BEI90555.1"/>
    </source>
</evidence>
<comment type="similarity">
    <text evidence="2">Belongs to the Tim17/Tim22/Tim23 family.</text>
</comment>
<dbReference type="GO" id="GO:0001671">
    <property type="term" value="F:ATPase activator activity"/>
    <property type="evidence" value="ECO:0007669"/>
    <property type="project" value="InterPro"/>
</dbReference>
<keyword evidence="8" id="KW-1133">Transmembrane helix</keyword>
<keyword evidence="7" id="KW-0653">Protein transport</keyword>
<keyword evidence="11" id="KW-0472">Membrane</keyword>
<keyword evidence="6" id="KW-0999">Mitochondrion inner membrane</keyword>
<evidence type="ECO:0000256" key="11">
    <source>
        <dbReference type="ARBA" id="ARBA00023136"/>
    </source>
</evidence>
<evidence type="ECO:0000256" key="2">
    <source>
        <dbReference type="ARBA" id="ARBA00008444"/>
    </source>
</evidence>
<keyword evidence="5" id="KW-0812">Transmembrane</keyword>
<dbReference type="GO" id="GO:0005744">
    <property type="term" value="C:TIM23 mitochondrial import inner membrane translocase complex"/>
    <property type="evidence" value="ECO:0007669"/>
    <property type="project" value="TreeGrafter"/>
</dbReference>
<proteinExistence type="inferred from homology"/>
<evidence type="ECO:0000256" key="9">
    <source>
        <dbReference type="ARBA" id="ARBA00023010"/>
    </source>
</evidence>
<dbReference type="GO" id="GO:0030150">
    <property type="term" value="P:protein import into mitochondrial matrix"/>
    <property type="evidence" value="ECO:0007669"/>
    <property type="project" value="TreeGrafter"/>
</dbReference>
<evidence type="ECO:0000256" key="12">
    <source>
        <dbReference type="ARBA" id="ARBA00023186"/>
    </source>
</evidence>
<dbReference type="Pfam" id="PF07743">
    <property type="entry name" value="HSCB_C"/>
    <property type="match status" value="1"/>
</dbReference>
<protein>
    <recommendedName>
        <fullName evidence="13">J domain-containing protein</fullName>
    </recommendedName>
</protein>
<sequence length="373" mass="39942">MSHGDHTRDPCPWVILNDFGGAFSMGAIGGGIWHGIKGARNSPKGERLAGSLSAIKARAPVLGGNFGIWGGLFASYDCAVKGYRQKEDPWNAIIAGFCVGGTLAFRGGPKAALGGAIGCGILLGVFEGVGVLMSRAFAQPVPAMQLPEQAAQPALAPTRPCPSCGAAIPIPASPCPSCAALIPIPRGLSLHSLLGLSDPILSPEDMGHHPIGDYDIAAELASLPAHGYDLDPRSLRLEMLRRQASLHPDRNRDDEDMAAALSGRINKAYEVLANPQTRAEYILEQFGLDTKETDHLTDHDLLMEILDARETLEDATPEEVEELRVDNQAKADDVARQIKEALSKDPPQLHEAKQLAVELKYWVGLEHAARERL</sequence>
<dbReference type="GO" id="GO:0044571">
    <property type="term" value="P:[2Fe-2S] cluster assembly"/>
    <property type="evidence" value="ECO:0007669"/>
    <property type="project" value="InterPro"/>
</dbReference>
<keyword evidence="12" id="KW-0143">Chaperone</keyword>
<keyword evidence="9" id="KW-0811">Translocation</keyword>
<dbReference type="CDD" id="cd06257">
    <property type="entry name" value="DnaJ"/>
    <property type="match status" value="1"/>
</dbReference>
<dbReference type="KEGG" id="ccac:CcaHIS019_0306250"/>
<evidence type="ECO:0000256" key="4">
    <source>
        <dbReference type="ARBA" id="ARBA00022448"/>
    </source>
</evidence>
<evidence type="ECO:0000256" key="1">
    <source>
        <dbReference type="ARBA" id="ARBA00004448"/>
    </source>
</evidence>
<evidence type="ECO:0000313" key="15">
    <source>
        <dbReference type="Proteomes" id="UP001233271"/>
    </source>
</evidence>
<organism evidence="14 15">
    <name type="scientific">Cutaneotrichosporon cavernicola</name>
    <dbReference type="NCBI Taxonomy" id="279322"/>
    <lineage>
        <taxon>Eukaryota</taxon>
        <taxon>Fungi</taxon>
        <taxon>Dikarya</taxon>
        <taxon>Basidiomycota</taxon>
        <taxon>Agaricomycotina</taxon>
        <taxon>Tremellomycetes</taxon>
        <taxon>Trichosporonales</taxon>
        <taxon>Trichosporonaceae</taxon>
        <taxon>Cutaneotrichosporon</taxon>
    </lineage>
</organism>
<dbReference type="RefSeq" id="XP_060455820.1">
    <property type="nucleotide sequence ID" value="XM_060599092.1"/>
</dbReference>
<evidence type="ECO:0000256" key="5">
    <source>
        <dbReference type="ARBA" id="ARBA00022692"/>
    </source>
</evidence>
<dbReference type="InterPro" id="IPR004640">
    <property type="entry name" value="HscB"/>
</dbReference>
<comment type="subcellular location">
    <subcellularLocation>
        <location evidence="1">Mitochondrion inner membrane</location>
        <topology evidence="1">Multi-pass membrane protein</topology>
    </subcellularLocation>
</comment>
<name>A0AA48IBE2_9TREE</name>
<dbReference type="SUPFAM" id="SSF46565">
    <property type="entry name" value="Chaperone J-domain"/>
    <property type="match status" value="1"/>
</dbReference>
<dbReference type="InterPro" id="IPR036386">
    <property type="entry name" value="HscB_C_sf"/>
</dbReference>
<accession>A0AA48IBE2</accession>
<reference evidence="14" key="1">
    <citation type="journal article" date="2023" name="BMC Genomics">
        <title>Chromosome-level genome assemblies of Cutaneotrichosporon spp. (Trichosporonales, Basidiomycota) reveal imbalanced evolution between nucleotide sequences and chromosome synteny.</title>
        <authorList>
            <person name="Kobayashi Y."/>
            <person name="Kayamori A."/>
            <person name="Aoki K."/>
            <person name="Shiwa Y."/>
            <person name="Matsutani M."/>
            <person name="Fujita N."/>
            <person name="Sugita T."/>
            <person name="Iwasaki W."/>
            <person name="Tanaka N."/>
            <person name="Takashima M."/>
        </authorList>
    </citation>
    <scope>NUCLEOTIDE SEQUENCE</scope>
    <source>
        <strain evidence="14">HIS019</strain>
    </source>
</reference>
<evidence type="ECO:0000259" key="13">
    <source>
        <dbReference type="PROSITE" id="PS50076"/>
    </source>
</evidence>
<dbReference type="SUPFAM" id="SSF47144">
    <property type="entry name" value="HSC20 (HSCB), C-terminal oligomerisation domain"/>
    <property type="match status" value="1"/>
</dbReference>
<dbReference type="Gene3D" id="1.20.1280.20">
    <property type="entry name" value="HscB, C-terminal domain"/>
    <property type="match status" value="1"/>
</dbReference>
<keyword evidence="4" id="KW-0813">Transport</keyword>
<evidence type="ECO:0000256" key="3">
    <source>
        <dbReference type="ARBA" id="ARBA00010476"/>
    </source>
</evidence>
<dbReference type="GO" id="GO:0051087">
    <property type="term" value="F:protein-folding chaperone binding"/>
    <property type="evidence" value="ECO:0007669"/>
    <property type="project" value="InterPro"/>
</dbReference>
<keyword evidence="15" id="KW-1185">Reference proteome</keyword>
<dbReference type="InterPro" id="IPR036869">
    <property type="entry name" value="J_dom_sf"/>
</dbReference>
<keyword evidence="10" id="KW-0496">Mitochondrion</keyword>
<dbReference type="PANTHER" id="PTHR10485">
    <property type="entry name" value="MITOCHONDRIAL IMPORT INNER MEMBRANE TRANSLOCASE SUBUNIT TIM-17"/>
    <property type="match status" value="1"/>
</dbReference>
<dbReference type="Pfam" id="PF02466">
    <property type="entry name" value="Tim17"/>
    <property type="match status" value="1"/>
</dbReference>
<dbReference type="PANTHER" id="PTHR10485:SF0">
    <property type="entry name" value="AT05822P-RELATED"/>
    <property type="match status" value="1"/>
</dbReference>
<dbReference type="Proteomes" id="UP001233271">
    <property type="component" value="Chromosome 3"/>
</dbReference>
<dbReference type="GeneID" id="85494425"/>
<dbReference type="PROSITE" id="PS50076">
    <property type="entry name" value="DNAJ_2"/>
    <property type="match status" value="1"/>
</dbReference>
<evidence type="ECO:0000256" key="10">
    <source>
        <dbReference type="ARBA" id="ARBA00023128"/>
    </source>
</evidence>
<evidence type="ECO:0000256" key="8">
    <source>
        <dbReference type="ARBA" id="ARBA00022989"/>
    </source>
</evidence>
<evidence type="ECO:0000256" key="7">
    <source>
        <dbReference type="ARBA" id="ARBA00022927"/>
    </source>
</evidence>
<comment type="similarity">
    <text evidence="3">Belongs to the HscB family.</text>
</comment>
<feature type="domain" description="J" evidence="13">
    <location>
        <begin position="189"/>
        <end position="287"/>
    </location>
</feature>
<dbReference type="GO" id="GO:0008320">
    <property type="term" value="F:protein transmembrane transporter activity"/>
    <property type="evidence" value="ECO:0007669"/>
    <property type="project" value="TreeGrafter"/>
</dbReference>
<dbReference type="AlphaFoldDB" id="A0AA48IBE2"/>